<dbReference type="OrthoDB" id="10580264at2759"/>
<proteinExistence type="predicted"/>
<accession>A0A835LL15</accession>
<gene>
    <name evidence="1" type="ORF">IFM89_031493</name>
</gene>
<organism evidence="1 2">
    <name type="scientific">Coptis chinensis</name>
    <dbReference type="NCBI Taxonomy" id="261450"/>
    <lineage>
        <taxon>Eukaryota</taxon>
        <taxon>Viridiplantae</taxon>
        <taxon>Streptophyta</taxon>
        <taxon>Embryophyta</taxon>
        <taxon>Tracheophyta</taxon>
        <taxon>Spermatophyta</taxon>
        <taxon>Magnoliopsida</taxon>
        <taxon>Ranunculales</taxon>
        <taxon>Ranunculaceae</taxon>
        <taxon>Coptidoideae</taxon>
        <taxon>Coptis</taxon>
    </lineage>
</organism>
<keyword evidence="2" id="KW-1185">Reference proteome</keyword>
<dbReference type="AlphaFoldDB" id="A0A835LL15"/>
<comment type="caution">
    <text evidence="1">The sequence shown here is derived from an EMBL/GenBank/DDBJ whole genome shotgun (WGS) entry which is preliminary data.</text>
</comment>
<evidence type="ECO:0000313" key="1">
    <source>
        <dbReference type="EMBL" id="KAF9598825.1"/>
    </source>
</evidence>
<protein>
    <submittedName>
        <fullName evidence="1">Uncharacterized protein</fullName>
    </submittedName>
</protein>
<sequence>MDVHITNEGAKLEHRAAMRFLTVVIVIMRQRTIKTLKGSLDMIFHAMKFNMSFVHFVALNKSRSGKFASTAVFVWVNTSAKLANSMMTIHKEVNTTATAVGFAELEGVRIFSIATSVVVTRCI</sequence>
<name>A0A835LL15_9MAGN</name>
<reference evidence="1 2" key="1">
    <citation type="submission" date="2020-10" db="EMBL/GenBank/DDBJ databases">
        <title>The Coptis chinensis genome and diversification of protoberbering-type alkaloids.</title>
        <authorList>
            <person name="Wang B."/>
            <person name="Shu S."/>
            <person name="Song C."/>
            <person name="Liu Y."/>
        </authorList>
    </citation>
    <scope>NUCLEOTIDE SEQUENCE [LARGE SCALE GENOMIC DNA]</scope>
    <source>
        <strain evidence="1">HL-2020</strain>
        <tissue evidence="1">Leaf</tissue>
    </source>
</reference>
<evidence type="ECO:0000313" key="2">
    <source>
        <dbReference type="Proteomes" id="UP000631114"/>
    </source>
</evidence>
<dbReference type="Proteomes" id="UP000631114">
    <property type="component" value="Unassembled WGS sequence"/>
</dbReference>
<dbReference type="EMBL" id="JADFTS010000007">
    <property type="protein sequence ID" value="KAF9598825.1"/>
    <property type="molecule type" value="Genomic_DNA"/>
</dbReference>